<keyword evidence="1" id="KW-0472">Membrane</keyword>
<proteinExistence type="predicted"/>
<reference evidence="2" key="1">
    <citation type="submission" date="2020-10" db="EMBL/GenBank/DDBJ databases">
        <authorList>
            <person name="Gilroy R."/>
        </authorList>
    </citation>
    <scope>NUCLEOTIDE SEQUENCE</scope>
    <source>
        <strain evidence="2">ChiGjej3B3-7149</strain>
    </source>
</reference>
<dbReference type="Proteomes" id="UP000824238">
    <property type="component" value="Unassembled WGS sequence"/>
</dbReference>
<gene>
    <name evidence="2" type="ORF">IAD36_02085</name>
</gene>
<protein>
    <submittedName>
        <fullName evidence="2">Uncharacterized protein</fullName>
    </submittedName>
</protein>
<comment type="caution">
    <text evidence="2">The sequence shown here is derived from an EMBL/GenBank/DDBJ whole genome shotgun (WGS) entry which is preliminary data.</text>
</comment>
<feature type="transmembrane region" description="Helical" evidence="1">
    <location>
        <begin position="149"/>
        <end position="169"/>
    </location>
</feature>
<keyword evidence="1" id="KW-0812">Transmembrane</keyword>
<sequence length="184" mass="20195">MEERKGLYRSLGRIAWGYALIYLNININALDLLPDWAGWLLIGSALPGVAGAGEPSALLLRPLCWLLAAWEGLCWALEAMGRPTELWGLWLIAAAVSLYVHFQLFTNLAGAAERFACPQRRSLLVLRTVNVVFTTLMHLPLPLDSGDAWLAWPLVAVSLVIIVGTLVVMNTFQASLRDGGVEQE</sequence>
<dbReference type="AlphaFoldDB" id="A0A9D1DKB0"/>
<keyword evidence="1" id="KW-1133">Transmembrane helix</keyword>
<dbReference type="EMBL" id="DVHH01000056">
    <property type="protein sequence ID" value="HIR54376.1"/>
    <property type="molecule type" value="Genomic_DNA"/>
</dbReference>
<feature type="transmembrane region" description="Helical" evidence="1">
    <location>
        <begin position="64"/>
        <end position="81"/>
    </location>
</feature>
<evidence type="ECO:0000256" key="1">
    <source>
        <dbReference type="SAM" id="Phobius"/>
    </source>
</evidence>
<evidence type="ECO:0000313" key="3">
    <source>
        <dbReference type="Proteomes" id="UP000824238"/>
    </source>
</evidence>
<organism evidence="2 3">
    <name type="scientific">Candidatus Scatomorpha intestinigallinarum</name>
    <dbReference type="NCBI Taxonomy" id="2840923"/>
    <lineage>
        <taxon>Bacteria</taxon>
        <taxon>Bacillati</taxon>
        <taxon>Bacillota</taxon>
        <taxon>Clostridia</taxon>
        <taxon>Eubacteriales</taxon>
        <taxon>Candidatus Scatomorpha</taxon>
    </lineage>
</organism>
<name>A0A9D1DKB0_9FIRM</name>
<evidence type="ECO:0000313" key="2">
    <source>
        <dbReference type="EMBL" id="HIR54376.1"/>
    </source>
</evidence>
<reference evidence="2" key="2">
    <citation type="journal article" date="2021" name="PeerJ">
        <title>Extensive microbial diversity within the chicken gut microbiome revealed by metagenomics and culture.</title>
        <authorList>
            <person name="Gilroy R."/>
            <person name="Ravi A."/>
            <person name="Getino M."/>
            <person name="Pursley I."/>
            <person name="Horton D.L."/>
            <person name="Alikhan N.F."/>
            <person name="Baker D."/>
            <person name="Gharbi K."/>
            <person name="Hall N."/>
            <person name="Watson M."/>
            <person name="Adriaenssens E.M."/>
            <person name="Foster-Nyarko E."/>
            <person name="Jarju S."/>
            <person name="Secka A."/>
            <person name="Antonio M."/>
            <person name="Oren A."/>
            <person name="Chaudhuri R.R."/>
            <person name="La Ragione R."/>
            <person name="Hildebrand F."/>
            <person name="Pallen M.J."/>
        </authorList>
    </citation>
    <scope>NUCLEOTIDE SEQUENCE</scope>
    <source>
        <strain evidence="2">ChiGjej3B3-7149</strain>
    </source>
</reference>
<accession>A0A9D1DKB0</accession>
<feature type="transmembrane region" description="Helical" evidence="1">
    <location>
        <begin position="87"/>
        <end position="112"/>
    </location>
</feature>